<sequence>MAYFQRGQGAQPIWGVNDTDNLRRSRIKSQEHINQSDPHAPRKSTDRRNSTTEHSALSLSASGTICRGTAKWQQLDYLDFHAPRKSTDRRNSTTERPLLSRSASRSIHNETAKSELSNLGHSANGSSKQPSVRQPRRIWLELPAWKLEFESLTPIQQQVMEYVASTSETQSAAAKIRLKKAWGLFNIPEEDFSAIELYLAKKVPLTIRIDIQGLLPHLMNDPFYSWTLPSAHRTCFETQAKGSAYLDARREFEAVLFNSLYEHPSVQPKDRPKYGVLNMVCHPFSDSRVSMFGSAYLLLKDSLRARTTVATSKENLGFNIRRVGTLDNMWHIIETLSTHEVTRIHAVATGRRAKATVTPDFKYSEIQVHGMIDIRKDVAAIVVQRQDLQCTMRRCLIEDLSKLYLVPVLTCEELDEGLGDRRWSTVVNQRANVLLQKTMAMQGATFSSASVCVLGGNIVTLLTLLAIQESSNSPFHCYKLHSGNDTCTGSGIQRFLMMEQPTRKRLVGSRKYSLPGTRPLTFEEYECLATTHPYAIKQLQRRRATATSCVTARTCEEGFYTRSRLDKHSNVRSRKEVTNFFSETGGLPDAVSVLQGKTELDYSFALSEDQAKDFGKVHSRKDRLLCATQSCVNPQYDVEDHQLRSVSRFMVRSRGERRLVPEGAPSKFPDLRSTKHIRDEAGCLQDNRQESGSTTHVSVQKAATAAGTSQVDGFRHSSQVSLDFSTSNEYHQNRVFSKDRLPELCNVAEPCLVDPLAEESERAIVQSLGSGTGTPKKSDDYPSEESPSLQEFEEHNITRQILRSALDKRDEERSISIIEKEFSKCSESNASEGMQSTKPQLAGQNALHSFSDVNGTEEHEVFTSHARSCLPQLSKAQNVIGLRDRDICSAIWMNDTTFAHRSSNYFRSSTTNTRHRELNSMMTSKGSTQGKTEGDLRQRDATKQQGDMEVFHGSTSHRSLRHGGRESSKSSERNARVAAAAAEQSGGHGRDDGRHSGSVARRSSERNRVPPQLVIPGDGGSMRSSGSGSVRKTQDSGSGEGGLTMTRSLERRYERDERGASRTSSQFAESVEGLSRRRRGSADGSSEWAVDEHANSVSGDGRDLQVSRSGGSRGDRAEGFSGSVSLVGGKVSGASKEVVPGSDAGERGVRRTGSAASGALGASGGAERGKVTRDRAAVDGSAGLGDNGEASGGSEHVRRFSLSKVESDLRQRGQRDATKQQGDMEVFHGSTSHRSVRHGGRESSKSSESNARVAAAAAEQSGGHGRDDGRHSGSVARRSSERNRVPPQPVIPGDGGSMRSSGSGSVRKTQDSGSGEGGLTMTRSLERRYERDERGASRTSSQFAESVEGLSRRRRGSADGSSEWAVDEHANSVSGDGRDLQVSRSGGSRGDRAEGFSGSVSLVGGKVSGASKEVVPGSDAGERGVRRTGSAASGALGASGGAERGSGAREAKLRATSGNVGNVTRRSSKAIWKFSTAVQVTVVCVTEGGKAARVLRATRVWLQPLLSRVAGMGGMTGVIPDQWHAGVQSETAFLLSPSFQETEAVCAAVEVDLCARLKTQEAEKVA</sequence>
<dbReference type="VEuPathDB" id="ToxoDB:ETH2_0935600"/>
<protein>
    <submittedName>
        <fullName evidence="2">Uncharacterized protein</fullName>
    </submittedName>
</protein>
<proteinExistence type="predicted"/>
<feature type="compositionally biased region" description="Basic and acidic residues" evidence="1">
    <location>
        <begin position="1090"/>
        <end position="1105"/>
    </location>
</feature>
<feature type="compositionally biased region" description="Polar residues" evidence="1">
    <location>
        <begin position="920"/>
        <end position="931"/>
    </location>
</feature>
<dbReference type="RefSeq" id="XP_013232314.1">
    <property type="nucleotide sequence ID" value="XM_013376860.1"/>
</dbReference>
<organism evidence="2 3">
    <name type="scientific">Eimeria tenella</name>
    <name type="common">Coccidian parasite</name>
    <dbReference type="NCBI Taxonomy" id="5802"/>
    <lineage>
        <taxon>Eukaryota</taxon>
        <taxon>Sar</taxon>
        <taxon>Alveolata</taxon>
        <taxon>Apicomplexa</taxon>
        <taxon>Conoidasida</taxon>
        <taxon>Coccidia</taxon>
        <taxon>Eucoccidiorida</taxon>
        <taxon>Eimeriorina</taxon>
        <taxon>Eimeriidae</taxon>
        <taxon>Eimeria</taxon>
    </lineage>
</organism>
<dbReference type="EMBL" id="HG675638">
    <property type="protein sequence ID" value="CDJ41564.1"/>
    <property type="molecule type" value="Genomic_DNA"/>
</dbReference>
<name>U6KZ21_EIMTE</name>
<feature type="compositionally biased region" description="Polar residues" evidence="1">
    <location>
        <begin position="114"/>
        <end position="132"/>
    </location>
</feature>
<reference evidence="2" key="1">
    <citation type="submission" date="2013-10" db="EMBL/GenBank/DDBJ databases">
        <title>Genomic analysis of the causative agents of coccidiosis in chickens.</title>
        <authorList>
            <person name="Reid A.J."/>
            <person name="Blake D."/>
            <person name="Billington K."/>
            <person name="Browne H."/>
            <person name="Dunn M."/>
            <person name="Hung S."/>
            <person name="Kawahara F."/>
            <person name="Miranda-Saavedra D."/>
            <person name="Mourier T."/>
            <person name="Nagra H."/>
            <person name="Otto T.D."/>
            <person name="Rawlings N."/>
            <person name="Sanchez A."/>
            <person name="Sanders M."/>
            <person name="Subramaniam C."/>
            <person name="Tay Y."/>
            <person name="Dear P."/>
            <person name="Doerig C."/>
            <person name="Gruber A."/>
            <person name="Parkinson J."/>
            <person name="Shirley M."/>
            <person name="Wan K.L."/>
            <person name="Berriman M."/>
            <person name="Tomley F."/>
            <person name="Pain A."/>
        </authorList>
    </citation>
    <scope>NUCLEOTIDE SEQUENCE [LARGE SCALE GENOMIC DNA]</scope>
    <source>
        <strain evidence="2">Houghton</strain>
    </source>
</reference>
<reference evidence="2" key="2">
    <citation type="submission" date="2013-10" db="EMBL/GenBank/DDBJ databases">
        <authorList>
            <person name="Aslett M."/>
        </authorList>
    </citation>
    <scope>NUCLEOTIDE SEQUENCE [LARGE SCALE GENOMIC DNA]</scope>
    <source>
        <strain evidence="2">Houghton</strain>
    </source>
</reference>
<dbReference type="OrthoDB" id="420861at2759"/>
<feature type="compositionally biased region" description="Basic and acidic residues" evidence="1">
    <location>
        <begin position="1324"/>
        <end position="1336"/>
    </location>
</feature>
<dbReference type="InterPro" id="IPR022074">
    <property type="entry name" value="DUF3626"/>
</dbReference>
<keyword evidence="3" id="KW-1185">Reference proteome</keyword>
<dbReference type="VEuPathDB" id="ToxoDB:ETH_00022570"/>
<evidence type="ECO:0000313" key="2">
    <source>
        <dbReference type="EMBL" id="CDJ41564.1"/>
    </source>
</evidence>
<dbReference type="GeneID" id="25253626"/>
<feature type="compositionally biased region" description="Basic and acidic residues" evidence="1">
    <location>
        <begin position="963"/>
        <end position="975"/>
    </location>
</feature>
<feature type="compositionally biased region" description="Basic and acidic residues" evidence="1">
    <location>
        <begin position="932"/>
        <end position="942"/>
    </location>
</feature>
<feature type="compositionally biased region" description="Basic and acidic residues" evidence="1">
    <location>
        <begin position="1205"/>
        <end position="1218"/>
    </location>
</feature>
<feature type="region of interest" description="Disordered" evidence="1">
    <location>
        <begin position="766"/>
        <end position="791"/>
    </location>
</feature>
<gene>
    <name evidence="2" type="ORF">ETH_00022570</name>
</gene>
<accession>U6KZ21</accession>
<evidence type="ECO:0000256" key="1">
    <source>
        <dbReference type="SAM" id="MobiDB-lite"/>
    </source>
</evidence>
<feature type="compositionally biased region" description="Low complexity" evidence="1">
    <location>
        <begin position="1395"/>
        <end position="1411"/>
    </location>
</feature>
<dbReference type="Pfam" id="PF12294">
    <property type="entry name" value="DUF3626"/>
    <property type="match status" value="1"/>
</dbReference>
<evidence type="ECO:0000313" key="3">
    <source>
        <dbReference type="Proteomes" id="UP000030747"/>
    </source>
</evidence>
<feature type="compositionally biased region" description="Basic and acidic residues" evidence="1">
    <location>
        <begin position="1048"/>
        <end position="1060"/>
    </location>
</feature>
<dbReference type="VEuPathDB" id="ToxoDB:ETH2_0935500"/>
<feature type="region of interest" description="Disordered" evidence="1">
    <location>
        <begin position="920"/>
        <end position="1455"/>
    </location>
</feature>
<feature type="region of interest" description="Disordered" evidence="1">
    <location>
        <begin position="29"/>
        <end position="59"/>
    </location>
</feature>
<feature type="region of interest" description="Disordered" evidence="1">
    <location>
        <begin position="83"/>
        <end position="133"/>
    </location>
</feature>
<feature type="compositionally biased region" description="Basic and acidic residues" evidence="1">
    <location>
        <begin position="1366"/>
        <end position="1381"/>
    </location>
</feature>
<dbReference type="Proteomes" id="UP000030747">
    <property type="component" value="Unassembled WGS sequence"/>
</dbReference>
<feature type="compositionally biased region" description="Basic and acidic residues" evidence="1">
    <location>
        <begin position="83"/>
        <end position="93"/>
    </location>
</feature>
<feature type="compositionally biased region" description="Basic and acidic residues" evidence="1">
    <location>
        <begin position="39"/>
        <end position="51"/>
    </location>
</feature>
<feature type="compositionally biased region" description="Low complexity" evidence="1">
    <location>
        <begin position="1119"/>
        <end position="1135"/>
    </location>
</feature>
<feature type="compositionally biased region" description="Basic and acidic residues" evidence="1">
    <location>
        <begin position="1167"/>
        <end position="1177"/>
    </location>
</feature>
<feature type="region of interest" description="Disordered" evidence="1">
    <location>
        <begin position="687"/>
        <end position="706"/>
    </location>
</feature>